<evidence type="ECO:0000256" key="4">
    <source>
        <dbReference type="HAMAP-Rule" id="MF_03011"/>
    </source>
</evidence>
<evidence type="ECO:0000313" key="5">
    <source>
        <dbReference type="Ensembl" id="ENSPTEP00000012506.1"/>
    </source>
</evidence>
<reference evidence="5" key="2">
    <citation type="submission" date="2025-09" db="UniProtKB">
        <authorList>
            <consortium name="Ensembl"/>
        </authorList>
    </citation>
    <scope>IDENTIFICATION</scope>
</reference>
<dbReference type="AlphaFoldDB" id="A0A8C9H5X4"/>
<evidence type="ECO:0000256" key="1">
    <source>
        <dbReference type="ARBA" id="ARBA00022490"/>
    </source>
</evidence>
<name>A0A8C9H5X4_9PRIM</name>
<dbReference type="GO" id="GO:0033290">
    <property type="term" value="C:eukaryotic 48S preinitiation complex"/>
    <property type="evidence" value="ECO:0007669"/>
    <property type="project" value="UniProtKB-UniRule"/>
</dbReference>
<dbReference type="PANTHER" id="PTHR13242">
    <property type="entry name" value="EUKARYOTIC TRANSLATION INITIATION FACTOR 3"/>
    <property type="match status" value="1"/>
</dbReference>
<dbReference type="PANTHER" id="PTHR13242:SF0">
    <property type="entry name" value="EUKARYOTIC TRANSLATION INITIATION FACTOR 3 SUBUNIT L"/>
    <property type="match status" value="1"/>
</dbReference>
<dbReference type="Ensembl" id="ENSPTET00000018817.1">
    <property type="protein sequence ID" value="ENSPTEP00000012506.1"/>
    <property type="gene ID" value="ENSPTEG00000014028.1"/>
</dbReference>
<comment type="subunit">
    <text evidence="4">Component of the eukaryotic translation initiation factor 3 (eIF-3) complex, which is composed of 13 subunits: EIF3A, EIF3B, EIF3C, EIF3D, EIF3E, EIF3F, EIF3G, EIF3H, EIF3I, EIF3J, EIF3K, EIF3L and EIF3M. The eIF-3 complex appears to include 3 stable modules: module A is composed of EIF3A, EIF3B, EIF3G and EIF3I; module B is composed of EIF3F, EIF3H, and EIF3M; and module C is composed of EIF3C, EIF3D, EIF3E, EIF3K and EIF3L. EIF3C of module C binds EIF3B of module A and EIF3H of module B, thereby linking the three modules. EIF3J is a labile subunit that binds to the eIF-3 complex via EIF3B. The eIF-3 complex interacts with RPS6KB1 under conditions of nutrient depletion. Mitogenic stimulation leads to binding and activation of a complex composed of MTOR and RPTOR, leading to phosphorylation and release of RPS6KB1 and binding of EIF4B to eIF-3. Interacts with RRN3.</text>
</comment>
<keyword evidence="3 4" id="KW-0648">Protein biosynthesis</keyword>
<dbReference type="GO" id="GO:0016282">
    <property type="term" value="C:eukaryotic 43S preinitiation complex"/>
    <property type="evidence" value="ECO:0007669"/>
    <property type="project" value="UniProtKB-UniRule"/>
</dbReference>
<comment type="similarity">
    <text evidence="4">Belongs to the eIF-3 subunit L family.</text>
</comment>
<organism evidence="5 6">
    <name type="scientific">Piliocolobus tephrosceles</name>
    <name type="common">Ugandan red Colobus</name>
    <dbReference type="NCBI Taxonomy" id="591936"/>
    <lineage>
        <taxon>Eukaryota</taxon>
        <taxon>Metazoa</taxon>
        <taxon>Chordata</taxon>
        <taxon>Craniata</taxon>
        <taxon>Vertebrata</taxon>
        <taxon>Euteleostomi</taxon>
        <taxon>Mammalia</taxon>
        <taxon>Eutheria</taxon>
        <taxon>Euarchontoglires</taxon>
        <taxon>Primates</taxon>
        <taxon>Haplorrhini</taxon>
        <taxon>Catarrhini</taxon>
        <taxon>Cercopithecidae</taxon>
        <taxon>Colobinae</taxon>
        <taxon>Piliocolobus</taxon>
    </lineage>
</organism>
<keyword evidence="6" id="KW-1185">Reference proteome</keyword>
<comment type="subcellular location">
    <subcellularLocation>
        <location evidence="4">Cytoplasm</location>
    </subcellularLocation>
</comment>
<dbReference type="GO" id="GO:0003743">
    <property type="term" value="F:translation initiation factor activity"/>
    <property type="evidence" value="ECO:0007669"/>
    <property type="project" value="UniProtKB-UniRule"/>
</dbReference>
<dbReference type="Proteomes" id="UP000694416">
    <property type="component" value="Unplaced"/>
</dbReference>
<dbReference type="GO" id="GO:0001732">
    <property type="term" value="P:formation of cytoplasmic translation initiation complex"/>
    <property type="evidence" value="ECO:0007669"/>
    <property type="project" value="UniProtKB-UniRule"/>
</dbReference>
<dbReference type="InterPro" id="IPR019382">
    <property type="entry name" value="eIF3l"/>
</dbReference>
<evidence type="ECO:0000256" key="3">
    <source>
        <dbReference type="ARBA" id="ARBA00022917"/>
    </source>
</evidence>
<accession>A0A8C9H5X4</accession>
<dbReference type="GO" id="GO:0005852">
    <property type="term" value="C:eukaryotic translation initiation factor 3 complex"/>
    <property type="evidence" value="ECO:0007669"/>
    <property type="project" value="UniProtKB-UniRule"/>
</dbReference>
<keyword evidence="2 4" id="KW-0396">Initiation factor</keyword>
<dbReference type="Pfam" id="PF10255">
    <property type="entry name" value="Paf67"/>
    <property type="match status" value="1"/>
</dbReference>
<sequence length="509" mass="61194">MSNYEGNYEQEEKLVSFEEEVESFLINLHDHVYHRNAEAIKKLFDVEFYMISDIYFKNIRWPSIQLVDTFYKQKNRYHNLIHSLYEELYYRHVFIINDITLEDRKNAWENYKCLLNFILSICYEQSGEKNDNIFMMPSIWVYDFLSEYVYQYQSMCHLKQSMLKDIEANKEGIDFINQNLEINDSNLVLEVLHSLFVNGEFVNYSEEQRILFVTNMFHVNNDDISTKYQFSYFSCCSLLNVYVLMCDYYNALKIISYIEFNHKALYWKVLLCHLNLFYNISFCYMMLRRYNDSIKVLTHFLIYLSKQKLNLSNQLRYQQGWVHNLIYKLYLIIMICHSLCNTRLDETILHNIKEKYASKFYALQTGNEQTYTELFYKIAPKFIDPISNISFQLLTKLENDETDLKKYNTDVTARQLDIFLKDVRYQKKVFHFMSYAKLYNNIQLNKLSGLMNYDNDDIENVCSDIMCVKNCSRQLVWKEGALYTGEQVTSILGNNFDFYIDIDILNIKT</sequence>
<keyword evidence="1 4" id="KW-0963">Cytoplasm</keyword>
<gene>
    <name evidence="4" type="primary">EIF3L</name>
    <name evidence="4" type="synonym">EIF3EIP</name>
    <name evidence="4" type="synonym">EIF3S6IP</name>
</gene>
<evidence type="ECO:0000256" key="2">
    <source>
        <dbReference type="ARBA" id="ARBA00022540"/>
    </source>
</evidence>
<protein>
    <recommendedName>
        <fullName evidence="4">Eukaryotic translation initiation factor 3 subunit L</fullName>
        <shortName evidence="4">eIF3l</shortName>
    </recommendedName>
    <alternativeName>
        <fullName evidence="4">Eukaryotic translation initiation factor 3 subunit 6-interacting protein</fullName>
    </alternativeName>
    <alternativeName>
        <fullName evidence="4">Eukaryotic translation initiation factor 3 subunit E-interacting protein</fullName>
    </alternativeName>
</protein>
<comment type="function">
    <text evidence="4">Component of the eukaryotic translation initiation factor 3 (eIF-3) complex, which is required for several steps in the initiation of protein synthesis. The eIF-3 complex associates with the 40S ribosome and facilitates the recruitment of eIF-1, eIF-1A, eIF-2:GTP:methionyl-tRNAi and eIF-5 to form the 43S pre-initiation complex (43S PIC). The eIF-3 complex stimulates mRNA recruitment to the 43S PIC and scanning of the mRNA for AUG recognition. The eIF-3 complex is also required for disassembly and recycling of post-termination ribosomal complexes and subsequently prevents premature joining of the 40S and 60S ribosomal subunits prior to initiation. The eIF-3 complex specifically targets and initiates translation of a subset of mRNAs involved in cell proliferation, including cell cycling, differentiation and apoptosis, and uses different modes of RNA stem-loop binding to exert either translational activation or repression.</text>
</comment>
<dbReference type="HAMAP" id="MF_03011">
    <property type="entry name" value="eIF3l"/>
    <property type="match status" value="1"/>
</dbReference>
<reference evidence="5" key="1">
    <citation type="submission" date="2025-08" db="UniProtKB">
        <authorList>
            <consortium name="Ensembl"/>
        </authorList>
    </citation>
    <scope>IDENTIFICATION</scope>
</reference>
<proteinExistence type="inferred from homology"/>
<evidence type="ECO:0000313" key="6">
    <source>
        <dbReference type="Proteomes" id="UP000694416"/>
    </source>
</evidence>